<proteinExistence type="predicted"/>
<feature type="binding site" description="axial binding residue" evidence="11">
    <location>
        <position position="285"/>
    </location>
    <ligand>
        <name>heme</name>
        <dbReference type="ChEBI" id="CHEBI:30413"/>
        <label>3</label>
    </ligand>
    <ligandPart>
        <name>Fe</name>
        <dbReference type="ChEBI" id="CHEBI:18248"/>
    </ligandPart>
</feature>
<dbReference type="InterPro" id="IPR023119">
    <property type="entry name" value="Multihaem_cyt_PRC_cyt_su-like"/>
</dbReference>
<keyword evidence="6 9" id="KW-0479">Metal-binding</keyword>
<keyword evidence="4 9" id="KW-0602">Photosynthesis</keyword>
<comment type="PTM">
    <text evidence="9 10">Binds 4 heme groups per subunit.</text>
</comment>
<sequence length="374" mass="41043">MATKPIPGGQEADMLKLPKWFFKWSEDNPTDLMGPGILAGVVGGAAAVVALLVAFDNPYKTVDYQTGPRGIGMDVSKFVKDNPQYDAYAETYAAFERPEAQEDEPTAAEAYGETVMAFGDLPQSSFDRLQEAMSAWVGTPVVLYDNGEVDETTLAITQSCVEATQYLNTDWDTHNLASDGRGVNCYTCHRGQPTPPGSWLKAGVVNSAASGWAGIQNRLLTYERAGTTSFVHKYTQSEFTALPVDAVEKFLLDGASIKVHDLESRVAQQPGDPTWQDAERTFTLMNHQSNALDVGCVFCHNTRAFYDATQVTPQWSITTLAQQMTIDINQNIYEPRSEILGRESAKVNCMTCHMGVISPLNGRDMVAEWPELAQ</sequence>
<keyword evidence="14" id="KW-1185">Reference proteome</keyword>
<dbReference type="GO" id="GO:0030077">
    <property type="term" value="C:plasma membrane light-harvesting complex"/>
    <property type="evidence" value="ECO:0007669"/>
    <property type="project" value="InterPro"/>
</dbReference>
<evidence type="ECO:0000256" key="6">
    <source>
        <dbReference type="ARBA" id="ARBA00022723"/>
    </source>
</evidence>
<feature type="binding site" description="covalent" evidence="10">
    <location>
        <position position="352"/>
    </location>
    <ligand>
        <name>heme</name>
        <dbReference type="ChEBI" id="CHEBI:30413"/>
        <label>4</label>
    </ligand>
</feature>
<gene>
    <name evidence="13" type="ORF">GH815_13635</name>
</gene>
<evidence type="ECO:0000256" key="7">
    <source>
        <dbReference type="ARBA" id="ARBA00022982"/>
    </source>
</evidence>
<name>A0A844BPZ0_9RHOB</name>
<feature type="binding site" description="axial binding residue" evidence="11">
    <location>
        <position position="353"/>
    </location>
    <ligand>
        <name>heme</name>
        <dbReference type="ChEBI" id="CHEBI:30413"/>
        <label>4</label>
    </ligand>
    <ligandPart>
        <name>Fe</name>
        <dbReference type="ChEBI" id="CHEBI:18248"/>
    </ligandPart>
</feature>
<keyword evidence="12" id="KW-0472">Membrane</keyword>
<feature type="binding site" description="covalent" evidence="10">
    <location>
        <position position="185"/>
    </location>
    <ligand>
        <name>heme</name>
        <dbReference type="ChEBI" id="CHEBI:30413"/>
        <label>2</label>
    </ligand>
</feature>
<dbReference type="InterPro" id="IPR003158">
    <property type="entry name" value="Photosyn_RC_cyt_c-su"/>
</dbReference>
<evidence type="ECO:0000256" key="5">
    <source>
        <dbReference type="ARBA" id="ARBA00022617"/>
    </source>
</evidence>
<evidence type="ECO:0000256" key="1">
    <source>
        <dbReference type="ARBA" id="ARBA00003196"/>
    </source>
</evidence>
<evidence type="ECO:0000313" key="14">
    <source>
        <dbReference type="Proteomes" id="UP000466730"/>
    </source>
</evidence>
<dbReference type="GO" id="GO:0009055">
    <property type="term" value="F:electron transfer activity"/>
    <property type="evidence" value="ECO:0007669"/>
    <property type="project" value="InterPro"/>
</dbReference>
<dbReference type="InterPro" id="IPR036280">
    <property type="entry name" value="Multihaem_cyt_sf"/>
</dbReference>
<evidence type="ECO:0000256" key="11">
    <source>
        <dbReference type="PIRSR" id="PIRSR000017-2"/>
    </source>
</evidence>
<keyword evidence="8 9" id="KW-0408">Iron</keyword>
<dbReference type="PIRSF" id="PIRSF000017">
    <property type="entry name" value="RC_cytochrome"/>
    <property type="match status" value="1"/>
</dbReference>
<dbReference type="GO" id="GO:0019684">
    <property type="term" value="P:photosynthesis, light reaction"/>
    <property type="evidence" value="ECO:0007669"/>
    <property type="project" value="InterPro"/>
</dbReference>
<feature type="binding site" description="covalent" evidence="10">
    <location>
        <position position="349"/>
    </location>
    <ligand>
        <name>heme</name>
        <dbReference type="ChEBI" id="CHEBI:30413"/>
        <label>4</label>
    </ligand>
</feature>
<keyword evidence="12" id="KW-1133">Transmembrane helix</keyword>
<evidence type="ECO:0000313" key="13">
    <source>
        <dbReference type="EMBL" id="MRH22037.1"/>
    </source>
</evidence>
<dbReference type="OrthoDB" id="9813732at2"/>
<dbReference type="Pfam" id="PF02276">
    <property type="entry name" value="CytoC_RC"/>
    <property type="match status" value="1"/>
</dbReference>
<evidence type="ECO:0000256" key="10">
    <source>
        <dbReference type="PIRSR" id="PIRSR000017-1"/>
    </source>
</evidence>
<dbReference type="GO" id="GO:0005506">
    <property type="term" value="F:iron ion binding"/>
    <property type="evidence" value="ECO:0007669"/>
    <property type="project" value="InterPro"/>
</dbReference>
<comment type="caution">
    <text evidence="13">The sequence shown here is derived from an EMBL/GenBank/DDBJ whole genome shotgun (WGS) entry which is preliminary data.</text>
</comment>
<dbReference type="GO" id="GO:0020037">
    <property type="term" value="F:heme binding"/>
    <property type="evidence" value="ECO:0007669"/>
    <property type="project" value="InterPro"/>
</dbReference>
<feature type="binding site" description="covalent" evidence="10">
    <location>
        <position position="188"/>
    </location>
    <ligand>
        <name>heme</name>
        <dbReference type="ChEBI" id="CHEBI:30413"/>
        <label>2</label>
    </ligand>
</feature>
<keyword evidence="12" id="KW-0812">Transmembrane</keyword>
<feature type="binding site" description="covalent" evidence="10">
    <location>
        <position position="299"/>
    </location>
    <ligand>
        <name>heme</name>
        <dbReference type="ChEBI" id="CHEBI:30413"/>
        <label>3</label>
    </ligand>
</feature>
<keyword evidence="7 9" id="KW-0249">Electron transport</keyword>
<accession>A0A844BPZ0</accession>
<feature type="binding site" description="axial binding residue" evidence="11">
    <location>
        <position position="189"/>
    </location>
    <ligand>
        <name>heme</name>
        <dbReference type="ChEBI" id="CHEBI:30413"/>
        <label>2</label>
    </ligand>
    <ligandPart>
        <name>Fe</name>
        <dbReference type="ChEBI" id="CHEBI:18248"/>
    </ligandPart>
</feature>
<keyword evidence="9" id="KW-0674">Reaction center</keyword>
<keyword evidence="5 9" id="KW-0349">Heme</keyword>
<evidence type="ECO:0000256" key="9">
    <source>
        <dbReference type="PIRNR" id="PIRNR000017"/>
    </source>
</evidence>
<dbReference type="SUPFAM" id="SSF48695">
    <property type="entry name" value="Multiheme cytochromes"/>
    <property type="match status" value="1"/>
</dbReference>
<feature type="transmembrane region" description="Helical" evidence="12">
    <location>
        <begin position="32"/>
        <end position="55"/>
    </location>
</feature>
<evidence type="ECO:0000256" key="8">
    <source>
        <dbReference type="ARBA" id="ARBA00023004"/>
    </source>
</evidence>
<keyword evidence="3 9" id="KW-0813">Transport</keyword>
<dbReference type="Gene3D" id="1.10.468.10">
    <property type="entry name" value="Photosynthetic Reaction Center, subunit C, domain 2"/>
    <property type="match status" value="2"/>
</dbReference>
<feature type="binding site" description="axial binding residue" evidence="11">
    <location>
        <position position="300"/>
    </location>
    <ligand>
        <name>heme</name>
        <dbReference type="ChEBI" id="CHEBI:30413"/>
        <label>3</label>
    </ligand>
    <ligandPart>
        <name>Fe</name>
        <dbReference type="ChEBI" id="CHEBI:18248"/>
    </ligandPart>
</feature>
<dbReference type="EMBL" id="WJPO01000023">
    <property type="protein sequence ID" value="MRH22037.1"/>
    <property type="molecule type" value="Genomic_DNA"/>
</dbReference>
<dbReference type="Proteomes" id="UP000466730">
    <property type="component" value="Unassembled WGS sequence"/>
</dbReference>
<evidence type="ECO:0000256" key="4">
    <source>
        <dbReference type="ARBA" id="ARBA00022531"/>
    </source>
</evidence>
<evidence type="ECO:0000256" key="12">
    <source>
        <dbReference type="SAM" id="Phobius"/>
    </source>
</evidence>
<reference evidence="13 14" key="1">
    <citation type="submission" date="2019-11" db="EMBL/GenBank/DDBJ databases">
        <title>Draft Whole-Genome sequence of the marine photosynthetic bacterium Rhodovulum strictum DSM 11289.</title>
        <authorList>
            <person name="Kyndt J.A."/>
            <person name="Meyer T.E."/>
        </authorList>
    </citation>
    <scope>NUCLEOTIDE SEQUENCE [LARGE SCALE GENOMIC DNA]</scope>
    <source>
        <strain evidence="13 14">DSM 11289</strain>
    </source>
</reference>
<protein>
    <recommendedName>
        <fullName evidence="2 9">Photosynthetic reaction center cytochrome c subunit</fullName>
    </recommendedName>
</protein>
<organism evidence="13 14">
    <name type="scientific">Rhodovulum strictum</name>
    <dbReference type="NCBI Taxonomy" id="58314"/>
    <lineage>
        <taxon>Bacteria</taxon>
        <taxon>Pseudomonadati</taxon>
        <taxon>Pseudomonadota</taxon>
        <taxon>Alphaproteobacteria</taxon>
        <taxon>Rhodobacterales</taxon>
        <taxon>Paracoccaceae</taxon>
        <taxon>Rhodovulum</taxon>
    </lineage>
</organism>
<evidence type="ECO:0000256" key="3">
    <source>
        <dbReference type="ARBA" id="ARBA00022448"/>
    </source>
</evidence>
<dbReference type="AlphaFoldDB" id="A0A844BPZ0"/>
<evidence type="ECO:0000256" key="2">
    <source>
        <dbReference type="ARBA" id="ARBA00015978"/>
    </source>
</evidence>
<comment type="function">
    <text evidence="1 9">The reaction center of purple bacteria contains a tightly bound cytochrome molecule which re-reduces the photo oxidized primary electron donor.</text>
</comment>
<feature type="binding site" description="covalent" evidence="10">
    <location>
        <position position="296"/>
    </location>
    <ligand>
        <name>heme</name>
        <dbReference type="ChEBI" id="CHEBI:30413"/>
        <label>3</label>
    </ligand>
</feature>
<feature type="binding site" description="axial binding residue" evidence="11">
    <location>
        <position position="174"/>
    </location>
    <ligand>
        <name>heme</name>
        <dbReference type="ChEBI" id="CHEBI:30413"/>
        <label>4</label>
    </ligand>
    <ligandPart>
        <name>Fe</name>
        <dbReference type="ChEBI" id="CHEBI:18248"/>
    </ligandPart>
</feature>